<dbReference type="STRING" id="1344416.A0A139ASA2"/>
<dbReference type="Pfam" id="PF02984">
    <property type="entry name" value="Cyclin_C"/>
    <property type="match status" value="1"/>
</dbReference>
<dbReference type="Gene3D" id="1.10.472.10">
    <property type="entry name" value="Cyclin-like"/>
    <property type="match status" value="2"/>
</dbReference>
<protein>
    <submittedName>
        <fullName evidence="7">Cyclin-like protein</fullName>
    </submittedName>
</protein>
<evidence type="ECO:0000256" key="2">
    <source>
        <dbReference type="ARBA" id="ARBA00022618"/>
    </source>
</evidence>
<evidence type="ECO:0000259" key="6">
    <source>
        <dbReference type="SMART" id="SM00385"/>
    </source>
</evidence>
<feature type="domain" description="Cyclin-like" evidence="6">
    <location>
        <begin position="89"/>
        <end position="175"/>
    </location>
</feature>
<name>A0A139ASA2_GONPJ</name>
<gene>
    <name evidence="7" type="ORF">M427DRAFT_152590</name>
</gene>
<dbReference type="FunFam" id="1.10.472.10:FF:000010">
    <property type="entry name" value="G1/S-specific cyclin Cln1"/>
    <property type="match status" value="1"/>
</dbReference>
<organism evidence="7 8">
    <name type="scientific">Gonapodya prolifera (strain JEL478)</name>
    <name type="common">Monoblepharis prolifera</name>
    <dbReference type="NCBI Taxonomy" id="1344416"/>
    <lineage>
        <taxon>Eukaryota</taxon>
        <taxon>Fungi</taxon>
        <taxon>Fungi incertae sedis</taxon>
        <taxon>Chytridiomycota</taxon>
        <taxon>Chytridiomycota incertae sedis</taxon>
        <taxon>Monoblepharidomycetes</taxon>
        <taxon>Monoblepharidales</taxon>
        <taxon>Gonapodyaceae</taxon>
        <taxon>Gonapodya</taxon>
    </lineage>
</organism>
<dbReference type="Proteomes" id="UP000070544">
    <property type="component" value="Unassembled WGS sequence"/>
</dbReference>
<reference evidence="7 8" key="1">
    <citation type="journal article" date="2015" name="Genome Biol. Evol.">
        <title>Phylogenomic analyses indicate that early fungi evolved digesting cell walls of algal ancestors of land plants.</title>
        <authorList>
            <person name="Chang Y."/>
            <person name="Wang S."/>
            <person name="Sekimoto S."/>
            <person name="Aerts A.L."/>
            <person name="Choi C."/>
            <person name="Clum A."/>
            <person name="LaButti K.M."/>
            <person name="Lindquist E.A."/>
            <person name="Yee Ngan C."/>
            <person name="Ohm R.A."/>
            <person name="Salamov A.A."/>
            <person name="Grigoriev I.V."/>
            <person name="Spatafora J.W."/>
            <person name="Berbee M.L."/>
        </authorList>
    </citation>
    <scope>NUCLEOTIDE SEQUENCE [LARGE SCALE GENOMIC DNA]</scope>
    <source>
        <strain evidence="7 8">JEL478</strain>
    </source>
</reference>
<dbReference type="OrthoDB" id="5003985at2759"/>
<dbReference type="PANTHER" id="PTHR10177">
    <property type="entry name" value="CYCLINS"/>
    <property type="match status" value="1"/>
</dbReference>
<keyword evidence="3 5" id="KW-0195">Cyclin</keyword>
<dbReference type="Pfam" id="PF00134">
    <property type="entry name" value="Cyclin_N"/>
    <property type="match status" value="1"/>
</dbReference>
<dbReference type="GO" id="GO:0051301">
    <property type="term" value="P:cell division"/>
    <property type="evidence" value="ECO:0007669"/>
    <property type="project" value="UniProtKB-KW"/>
</dbReference>
<evidence type="ECO:0000313" key="8">
    <source>
        <dbReference type="Proteomes" id="UP000070544"/>
    </source>
</evidence>
<evidence type="ECO:0000256" key="5">
    <source>
        <dbReference type="RuleBase" id="RU000383"/>
    </source>
</evidence>
<dbReference type="InterPro" id="IPR006671">
    <property type="entry name" value="Cyclin_N"/>
</dbReference>
<dbReference type="SUPFAM" id="SSF47954">
    <property type="entry name" value="Cyclin-like"/>
    <property type="match status" value="2"/>
</dbReference>
<comment type="similarity">
    <text evidence="1 5">Belongs to the cyclin family.</text>
</comment>
<evidence type="ECO:0000313" key="7">
    <source>
        <dbReference type="EMBL" id="KXS19636.1"/>
    </source>
</evidence>
<dbReference type="InterPro" id="IPR013763">
    <property type="entry name" value="Cyclin-like_dom"/>
</dbReference>
<keyword evidence="4" id="KW-0131">Cell cycle</keyword>
<dbReference type="InterPro" id="IPR039361">
    <property type="entry name" value="Cyclin"/>
</dbReference>
<dbReference type="InterPro" id="IPR036915">
    <property type="entry name" value="Cyclin-like_sf"/>
</dbReference>
<sequence>MYAIAERALPSFCSMEPELGDAQRWAVHHTQNQRLSPHMVVGGPSTWMSEETAAYIDTLIEREALRLPVANHMSYQPQLSEQMRYKLIQWLLDVAKEFRLHRQSSALAVNVLDRYLSRRRVPRGDLQLLGIVSLYVACKYEEIPSQNLTIPMMHRLCCAHYAVDDFGEMERRILTVLDFDLEFKGAGELLDCITEEPSPSDIPLLLRRDSGVNVGGADVGAPDQAMESLLQAPSQPRLDIPTNISPPSATLCAHLIGPVSTPVATVAHRLVELSLLDSRFSCLRTSVVAFAAVLAADALFQQSGIMDELSTQRYCTILYFDPTISDVAQALVRAGNAFGLPATAFQ</sequence>
<proteinExistence type="inferred from homology"/>
<dbReference type="EMBL" id="KQ965738">
    <property type="protein sequence ID" value="KXS19636.1"/>
    <property type="molecule type" value="Genomic_DNA"/>
</dbReference>
<evidence type="ECO:0000256" key="1">
    <source>
        <dbReference type="ARBA" id="ARBA00008742"/>
    </source>
</evidence>
<dbReference type="InterPro" id="IPR004367">
    <property type="entry name" value="Cyclin_C-dom"/>
</dbReference>
<dbReference type="GO" id="GO:0051726">
    <property type="term" value="P:regulation of cell cycle"/>
    <property type="evidence" value="ECO:0007669"/>
    <property type="project" value="UniProtKB-ARBA"/>
</dbReference>
<dbReference type="SMART" id="SM00385">
    <property type="entry name" value="CYCLIN"/>
    <property type="match status" value="1"/>
</dbReference>
<evidence type="ECO:0000256" key="4">
    <source>
        <dbReference type="ARBA" id="ARBA00023306"/>
    </source>
</evidence>
<keyword evidence="8" id="KW-1185">Reference proteome</keyword>
<evidence type="ECO:0000256" key="3">
    <source>
        <dbReference type="ARBA" id="ARBA00023127"/>
    </source>
</evidence>
<accession>A0A139ASA2</accession>
<dbReference type="AlphaFoldDB" id="A0A139ASA2"/>
<dbReference type="GO" id="GO:0019887">
    <property type="term" value="F:protein kinase regulator activity"/>
    <property type="evidence" value="ECO:0007669"/>
    <property type="project" value="UniProtKB-ARBA"/>
</dbReference>
<keyword evidence="2" id="KW-0132">Cell division</keyword>